<feature type="compositionally biased region" description="Polar residues" evidence="2">
    <location>
        <begin position="642"/>
        <end position="652"/>
    </location>
</feature>
<dbReference type="AlphaFoldDB" id="A0AAV1PBI0"/>
<dbReference type="GO" id="GO:0003712">
    <property type="term" value="F:transcription coregulator activity"/>
    <property type="evidence" value="ECO:0007669"/>
    <property type="project" value="InterPro"/>
</dbReference>
<feature type="compositionally biased region" description="Low complexity" evidence="2">
    <location>
        <begin position="591"/>
        <end position="610"/>
    </location>
</feature>
<dbReference type="GO" id="GO:0000124">
    <property type="term" value="C:SAGA complex"/>
    <property type="evidence" value="ECO:0007669"/>
    <property type="project" value="InterPro"/>
</dbReference>
<dbReference type="PANTHER" id="PTHR13526">
    <property type="entry name" value="TRANSCRIPTION FACTOR SPT20 HOMOLOG"/>
    <property type="match status" value="1"/>
</dbReference>
<feature type="region of interest" description="Disordered" evidence="2">
    <location>
        <begin position="548"/>
        <end position="625"/>
    </location>
</feature>
<comment type="similarity">
    <text evidence="1">Belongs to the SPT20 family.</text>
</comment>
<gene>
    <name evidence="4" type="ORF">FSCOSCO3_A012881</name>
</gene>
<keyword evidence="5" id="KW-1185">Reference proteome</keyword>
<evidence type="ECO:0000256" key="2">
    <source>
        <dbReference type="SAM" id="MobiDB-lite"/>
    </source>
</evidence>
<sequence length="954" mass="104930">MEPARLSLLIEHLSATSVVIQTLECGSAPNAAQTGSLAVVVTLEENGCRSDFFSMKTQFHFVFLHRSYSRPLCNPQGKSILLVEIDIALSVRFPGDGVNGHVRKVTVWGRKDSIVYRHSPCIWRWTTMQQVLEYALDRAEYIVESARQRPAKRRISSGGRKSLYQKLYELYIEECEKEPELKNLRRNVNLLEKLVSQESVSCLVVNLYPGNEGYSLMLRGKNGSDSETIRLPYEEGELLEYLDAEELPPILVDLLEKSQVNIFHCGCVIVEVRDYRQSGNTKMPTYQSRHILLRPTMQTLICDVHALTSDHHKWTQDDKLQLESQLILATAEPLCLDPSISVTCTANRLLYNKQKMNTRSMKRCFKRHSRAALNRQQELSHLPMPPQLRLYDYLQRRKERKPVPVIDLKISKVGNCVDMWKQSNCQLSVPKEIDVEKYAVVERSLQLEDSQPTTVIWPAEEVVDDYTFECEVGGQAQRTKVSIFQSMGDPLVYGKIYCAKESKAEEESTDLKLIHPPFLIGSKIDADRFLDQYKGVYERDVKCQVKMSHNSGNVGQGPPSPSKDEGDGISPLVQTSVLGKGVKHRPPPIKLPSGSGSSSSGNPYSSQTSGLLKCPTPPPAKSQSLNRKHSMELGQVGLLSPASLSPMGSTQRSGTPKPSTPTPTNTPCSTPHPADSLSAPLSVTPTLSDPPMVQSQSQPTLLTPFAQQQLALSQPLPVMTIPLPTMGTSITTGTTSSQVMANPAGLNFINVVSSVCSPQTLMSGSNPMLGPGLNLSGILPPGGLMPTMQSATQTGSPFGLNSSAGLRPLNLLQIPTGPLIFNSLQQPQLSQFSPQQSQSATSSPQQQGETGEQGTDQSLGNQQTAVINLGCCPSWAVGWTGLGPRCLLQGFSSSISHRSNCNSCSTKCSSSKWLWEQQLLRGERHGNIPPANQEVRGSEARRSLSQSHDRLISH</sequence>
<dbReference type="EMBL" id="CAWUFR010000129">
    <property type="protein sequence ID" value="CAK6969084.1"/>
    <property type="molecule type" value="Genomic_DNA"/>
</dbReference>
<evidence type="ECO:0000256" key="1">
    <source>
        <dbReference type="ARBA" id="ARBA00009112"/>
    </source>
</evidence>
<protein>
    <submittedName>
        <fullName evidence="4">Transcription factor SPT20 homolog isoform X2</fullName>
    </submittedName>
</protein>
<evidence type="ECO:0000313" key="5">
    <source>
        <dbReference type="Proteomes" id="UP001314229"/>
    </source>
</evidence>
<comment type="caution">
    <text evidence="4">The sequence shown here is derived from an EMBL/GenBank/DDBJ whole genome shotgun (WGS) entry which is preliminary data.</text>
</comment>
<dbReference type="InterPro" id="IPR046468">
    <property type="entry name" value="Spt20-like_SEP"/>
</dbReference>
<feature type="region of interest" description="Disordered" evidence="2">
    <location>
        <begin position="831"/>
        <end position="858"/>
    </location>
</feature>
<feature type="domain" description="Spt20-like SEP" evidence="3">
    <location>
        <begin position="203"/>
        <end position="344"/>
    </location>
</feature>
<organism evidence="4 5">
    <name type="scientific">Scomber scombrus</name>
    <name type="common">Atlantic mackerel</name>
    <name type="synonym">Scomber vernalis</name>
    <dbReference type="NCBI Taxonomy" id="13677"/>
    <lineage>
        <taxon>Eukaryota</taxon>
        <taxon>Metazoa</taxon>
        <taxon>Chordata</taxon>
        <taxon>Craniata</taxon>
        <taxon>Vertebrata</taxon>
        <taxon>Euteleostomi</taxon>
        <taxon>Actinopterygii</taxon>
        <taxon>Neopterygii</taxon>
        <taxon>Teleostei</taxon>
        <taxon>Neoteleostei</taxon>
        <taxon>Acanthomorphata</taxon>
        <taxon>Pelagiaria</taxon>
        <taxon>Scombriformes</taxon>
        <taxon>Scombridae</taxon>
        <taxon>Scomber</taxon>
    </lineage>
</organism>
<name>A0AAV1PBI0_SCOSC</name>
<feature type="compositionally biased region" description="Basic and acidic residues" evidence="2">
    <location>
        <begin position="936"/>
        <end position="954"/>
    </location>
</feature>
<dbReference type="GO" id="GO:0006357">
    <property type="term" value="P:regulation of transcription by RNA polymerase II"/>
    <property type="evidence" value="ECO:0007669"/>
    <property type="project" value="TreeGrafter"/>
</dbReference>
<dbReference type="Pfam" id="PF12090">
    <property type="entry name" value="Spt20_SEP"/>
    <property type="match status" value="1"/>
</dbReference>
<dbReference type="PANTHER" id="PTHR13526:SF8">
    <property type="entry name" value="TRANSCRIPTION FACTOR SPT20 HOMOLOG"/>
    <property type="match status" value="1"/>
</dbReference>
<feature type="region of interest" description="Disordered" evidence="2">
    <location>
        <begin position="640"/>
        <end position="697"/>
    </location>
</feature>
<proteinExistence type="inferred from homology"/>
<feature type="region of interest" description="Disordered" evidence="2">
    <location>
        <begin position="924"/>
        <end position="954"/>
    </location>
</feature>
<evidence type="ECO:0000313" key="4">
    <source>
        <dbReference type="EMBL" id="CAK6969084.1"/>
    </source>
</evidence>
<evidence type="ECO:0000259" key="3">
    <source>
        <dbReference type="Pfam" id="PF12090"/>
    </source>
</evidence>
<dbReference type="Proteomes" id="UP001314229">
    <property type="component" value="Unassembled WGS sequence"/>
</dbReference>
<accession>A0AAV1PBI0</accession>
<feature type="compositionally biased region" description="Low complexity" evidence="2">
    <location>
        <begin position="653"/>
        <end position="673"/>
    </location>
</feature>
<dbReference type="InterPro" id="IPR021950">
    <property type="entry name" value="Spt20"/>
</dbReference>
<feature type="compositionally biased region" description="Low complexity" evidence="2">
    <location>
        <begin position="831"/>
        <end position="855"/>
    </location>
</feature>
<reference evidence="4 5" key="1">
    <citation type="submission" date="2024-01" db="EMBL/GenBank/DDBJ databases">
        <authorList>
            <person name="Alioto T."/>
            <person name="Alioto T."/>
            <person name="Gomez Garrido J."/>
        </authorList>
    </citation>
    <scope>NUCLEOTIDE SEQUENCE [LARGE SCALE GENOMIC DNA]</scope>
</reference>
<feature type="compositionally biased region" description="Polar residues" evidence="2">
    <location>
        <begin position="679"/>
        <end position="697"/>
    </location>
</feature>